<reference evidence="3" key="1">
    <citation type="journal article" date="2019" name="Int. J. Syst. Evol. Microbiol.">
        <title>The Global Catalogue of Microorganisms (GCM) 10K type strain sequencing project: providing services to taxonomists for standard genome sequencing and annotation.</title>
        <authorList>
            <consortium name="The Broad Institute Genomics Platform"/>
            <consortium name="The Broad Institute Genome Sequencing Center for Infectious Disease"/>
            <person name="Wu L."/>
            <person name="Ma J."/>
        </authorList>
    </citation>
    <scope>NUCLEOTIDE SEQUENCE [LARGE SCALE GENOMIC DNA]</scope>
    <source>
        <strain evidence="3">KCTC 42441</strain>
    </source>
</reference>
<evidence type="ECO:0000313" key="3">
    <source>
        <dbReference type="Proteomes" id="UP001595705"/>
    </source>
</evidence>
<comment type="caution">
    <text evidence="2">The sequence shown here is derived from an EMBL/GenBank/DDBJ whole genome shotgun (WGS) entry which is preliminary data.</text>
</comment>
<dbReference type="InterPro" id="IPR018310">
    <property type="entry name" value="Put_endonuclease_Z1-dom"/>
</dbReference>
<dbReference type="RefSeq" id="WP_386743727.1">
    <property type="nucleotide sequence ID" value="NZ_JBHRYA010000007.1"/>
</dbReference>
<protein>
    <submittedName>
        <fullName evidence="2">Z1 domain-containing protein</fullName>
    </submittedName>
</protein>
<name>A0ABV7XNE0_9GAMM</name>
<gene>
    <name evidence="2" type="ORF">ACFONC_10135</name>
</gene>
<dbReference type="Proteomes" id="UP001595705">
    <property type="component" value="Unassembled WGS sequence"/>
</dbReference>
<accession>A0ABV7XNE0</accession>
<keyword evidence="3" id="KW-1185">Reference proteome</keyword>
<sequence>MNHRDQVLNLLRTQVSNLSEVDDIQRTAEEVASHWANPLSGGQEQTNGLIYGLVQSGKTGVLTATGAIGADEGYKTLIILTSDIDPLYEQTYARAQEAFPGIDILGKKDIRDLDSFVQRIKGGTCAIVITKNGGHLRTLIENFKKSSLRGISCLVIDDEADQASLNTRARKDDGSRSAINALIEEIRSFFLTNTYLQVTATPQALFLQAEDNSFRPKFTVLSHPGADYVGGEDFFSDGSPLVREFPLTDIASLSPGPQPIPSQTIPASLLRALDAFMIAATYKRSSEPTQNCAFLCHVSTKTRDHNHIVGLLRKYKADLTISLKSKDQKVVSRLRDAYDDLASTHPPLKEASFDSLLEAVEFFSPGIAVKLVNGQTDEDVAVRSPYNLFVGGNKLGRGVTIRNLLVSYYGRNPRTPQADTVLQHARMYGYRRRDIGLLRLFLPAQLHTVFKAINKMERSLRDLVANQANEEFRGIYVEGNLQPTRKNVLVPGAVGVYTAGGSYNPAQVRRDIENSRDVTEIDALLESIPDRNYGEFPIETIKRIIGLTQPDPEVAEMVWNGVAVAESLIQCAKLRNQATGFVYVDRDRDLVGRRRETQGILTGGEAGQVPDAKPTLFLLRTTEKDGRNPAWWPQVRFPAGRYAFAFAI</sequence>
<organism evidence="2 3">
    <name type="scientific">Luteimonas soli</name>
    <dbReference type="NCBI Taxonomy" id="1648966"/>
    <lineage>
        <taxon>Bacteria</taxon>
        <taxon>Pseudomonadati</taxon>
        <taxon>Pseudomonadota</taxon>
        <taxon>Gammaproteobacteria</taxon>
        <taxon>Lysobacterales</taxon>
        <taxon>Lysobacteraceae</taxon>
        <taxon>Luteimonas</taxon>
    </lineage>
</organism>
<feature type="domain" description="Putative endonuclease Z1" evidence="1">
    <location>
        <begin position="268"/>
        <end position="471"/>
    </location>
</feature>
<dbReference type="InterPro" id="IPR027417">
    <property type="entry name" value="P-loop_NTPase"/>
</dbReference>
<evidence type="ECO:0000313" key="2">
    <source>
        <dbReference type="EMBL" id="MFC3716512.1"/>
    </source>
</evidence>
<dbReference type="EMBL" id="JBHRYA010000007">
    <property type="protein sequence ID" value="MFC3716512.1"/>
    <property type="molecule type" value="Genomic_DNA"/>
</dbReference>
<dbReference type="Pfam" id="PF10593">
    <property type="entry name" value="Z1"/>
    <property type="match status" value="1"/>
</dbReference>
<evidence type="ECO:0000259" key="1">
    <source>
        <dbReference type="Pfam" id="PF10593"/>
    </source>
</evidence>
<dbReference type="SUPFAM" id="SSF52540">
    <property type="entry name" value="P-loop containing nucleoside triphosphate hydrolases"/>
    <property type="match status" value="1"/>
</dbReference>
<proteinExistence type="predicted"/>